<dbReference type="PANTHER" id="PTHR30065">
    <property type="entry name" value="FLAGELLAR BIOSYNTHETIC PROTEIN FLIR"/>
    <property type="match status" value="1"/>
</dbReference>
<name>A0A101KXT7_RHILI</name>
<evidence type="ECO:0000256" key="5">
    <source>
        <dbReference type="ARBA" id="ARBA00022989"/>
    </source>
</evidence>
<feature type="transmembrane region" description="Helical" evidence="7">
    <location>
        <begin position="15"/>
        <end position="33"/>
    </location>
</feature>
<feature type="transmembrane region" description="Helical" evidence="7">
    <location>
        <begin position="84"/>
        <end position="108"/>
    </location>
</feature>
<dbReference type="InterPro" id="IPR002010">
    <property type="entry name" value="T3SS_IM_R"/>
</dbReference>
<accession>A0A101KXT7</accession>
<feature type="transmembrane region" description="Helical" evidence="7">
    <location>
        <begin position="219"/>
        <end position="247"/>
    </location>
</feature>
<dbReference type="OrthoDB" id="9807748at2"/>
<reference evidence="8 9" key="1">
    <citation type="submission" date="2015-12" db="EMBL/GenBank/DDBJ databases">
        <title>Draft genome sequence of Mesorhizobium sp. UFLA 01-765, a multitolerant efficient symbiont and plant-growth promoting strain isolated from Zn-mining soil using Leucaena leucocephala as a trap plant.</title>
        <authorList>
            <person name="Rangel W.M."/>
            <person name="Thijs S."/>
            <person name="Longatti S.M."/>
            <person name="Moreira F.M."/>
            <person name="Weyens N."/>
            <person name="Vangronsveld J."/>
            <person name="Van Hamme J.D."/>
            <person name="Bottos E.M."/>
            <person name="Rineau F."/>
        </authorList>
    </citation>
    <scope>NUCLEOTIDE SEQUENCE [LARGE SCALE GENOMIC DNA]</scope>
    <source>
        <strain evidence="8 9">UFLA 01-765</strain>
    </source>
</reference>
<dbReference type="PRINTS" id="PR00953">
    <property type="entry name" value="TYPE3IMRPROT"/>
</dbReference>
<dbReference type="Proteomes" id="UP000053176">
    <property type="component" value="Unassembled WGS sequence"/>
</dbReference>
<evidence type="ECO:0000256" key="2">
    <source>
        <dbReference type="ARBA" id="ARBA00009772"/>
    </source>
</evidence>
<dbReference type="InterPro" id="IPR006304">
    <property type="entry name" value="T3SS_SpaR/YscT"/>
</dbReference>
<comment type="caution">
    <text evidence="8">The sequence shown here is derived from an EMBL/GenBank/DDBJ whole genome shotgun (WGS) entry which is preliminary data.</text>
</comment>
<feature type="transmembrane region" description="Helical" evidence="7">
    <location>
        <begin position="45"/>
        <end position="64"/>
    </location>
</feature>
<evidence type="ECO:0000256" key="4">
    <source>
        <dbReference type="ARBA" id="ARBA00022692"/>
    </source>
</evidence>
<evidence type="ECO:0000313" key="8">
    <source>
        <dbReference type="EMBL" id="KUM28944.1"/>
    </source>
</evidence>
<evidence type="ECO:0000256" key="1">
    <source>
        <dbReference type="ARBA" id="ARBA00004651"/>
    </source>
</evidence>
<dbReference type="Pfam" id="PF01311">
    <property type="entry name" value="Bac_export_1"/>
    <property type="match status" value="1"/>
</dbReference>
<evidence type="ECO:0000256" key="6">
    <source>
        <dbReference type="ARBA" id="ARBA00023136"/>
    </source>
</evidence>
<dbReference type="PANTHER" id="PTHR30065:SF1">
    <property type="entry name" value="SURFACE PRESENTATION OF ANTIGENS PROTEIN SPAR"/>
    <property type="match status" value="1"/>
</dbReference>
<proteinExistence type="inferred from homology"/>
<dbReference type="GO" id="GO:0005886">
    <property type="term" value="C:plasma membrane"/>
    <property type="evidence" value="ECO:0007669"/>
    <property type="project" value="UniProtKB-SubCell"/>
</dbReference>
<organism evidence="8 9">
    <name type="scientific">Rhizobium loti</name>
    <name type="common">Mesorhizobium loti</name>
    <dbReference type="NCBI Taxonomy" id="381"/>
    <lineage>
        <taxon>Bacteria</taxon>
        <taxon>Pseudomonadati</taxon>
        <taxon>Pseudomonadota</taxon>
        <taxon>Alphaproteobacteria</taxon>
        <taxon>Hyphomicrobiales</taxon>
        <taxon>Phyllobacteriaceae</taxon>
        <taxon>Mesorhizobium</taxon>
    </lineage>
</organism>
<dbReference type="EMBL" id="LPWA01000001">
    <property type="protein sequence ID" value="KUM28944.1"/>
    <property type="molecule type" value="Genomic_DNA"/>
</dbReference>
<evidence type="ECO:0000256" key="3">
    <source>
        <dbReference type="ARBA" id="ARBA00022475"/>
    </source>
</evidence>
<sequence length="271" mass="29318">MAVEPLFASVKELQFYLLAGAFALARMTGFMLLMPLFSRVPLPGLLRNGVALALAVPVFPMIVSKLTNTDIVTTMIAVYILKEVVVGVTLGLAMGIPFWAAEAAGDILDLQRGSSMGTLIDPMMTHETSATGTLLTVIMVTIYLAAGGLQLSLTSLYDSYGLWPIDQLLPVFSKDAAGIFLGLLNRILVMALTLVFPLIISMLLSDIVLAFLARASPHLNVFALSLVVKTAVFSLVFVLYSSFLLFYMNQDLGFLREAARQIEAIGCRTCQ</sequence>
<feature type="transmembrane region" description="Helical" evidence="7">
    <location>
        <begin position="187"/>
        <end position="212"/>
    </location>
</feature>
<evidence type="ECO:0000313" key="9">
    <source>
        <dbReference type="Proteomes" id="UP000053176"/>
    </source>
</evidence>
<comment type="subcellular location">
    <subcellularLocation>
        <location evidence="1 7">Cell membrane</location>
        <topology evidence="1 7">Multi-pass membrane protein</topology>
    </subcellularLocation>
</comment>
<protein>
    <submittedName>
        <fullName evidence="8">Type III secretion protein</fullName>
    </submittedName>
</protein>
<dbReference type="AlphaFoldDB" id="A0A101KXT7"/>
<keyword evidence="5 7" id="KW-1133">Transmembrane helix</keyword>
<evidence type="ECO:0000256" key="7">
    <source>
        <dbReference type="RuleBase" id="RU362072"/>
    </source>
</evidence>
<keyword evidence="4 7" id="KW-0812">Transmembrane</keyword>
<dbReference type="GO" id="GO:0006605">
    <property type="term" value="P:protein targeting"/>
    <property type="evidence" value="ECO:0007669"/>
    <property type="project" value="UniProtKB-UniRule"/>
</dbReference>
<dbReference type="NCBIfam" id="TIGR01401">
    <property type="entry name" value="fliR_like_III"/>
    <property type="match status" value="1"/>
</dbReference>
<keyword evidence="6 7" id="KW-0472">Membrane</keyword>
<comment type="similarity">
    <text evidence="2 7">Belongs to the FliR/MopE/SpaR family.</text>
</comment>
<keyword evidence="3 7" id="KW-1003">Cell membrane</keyword>
<feature type="transmembrane region" description="Helical" evidence="7">
    <location>
        <begin position="129"/>
        <end position="153"/>
    </location>
</feature>
<gene>
    <name evidence="8" type="ORF">AU467_01460</name>
</gene>